<evidence type="ECO:0000256" key="2">
    <source>
        <dbReference type="ARBA" id="ARBA00007441"/>
    </source>
</evidence>
<dbReference type="PANTHER" id="PTHR46383">
    <property type="entry name" value="ASPARTATE AMINOTRANSFERASE"/>
    <property type="match status" value="1"/>
</dbReference>
<dbReference type="InterPro" id="IPR015424">
    <property type="entry name" value="PyrdxlP-dep_Trfase"/>
</dbReference>
<proteinExistence type="inferred from homology"/>
<evidence type="ECO:0000256" key="5">
    <source>
        <dbReference type="ARBA" id="ARBA00022898"/>
    </source>
</evidence>
<evidence type="ECO:0000313" key="8">
    <source>
        <dbReference type="EMBL" id="GFP76807.1"/>
    </source>
</evidence>
<keyword evidence="5" id="KW-0663">Pyridoxal phosphate</keyword>
<dbReference type="GO" id="GO:0008483">
    <property type="term" value="F:transaminase activity"/>
    <property type="evidence" value="ECO:0007669"/>
    <property type="project" value="UniProtKB-KW"/>
</dbReference>
<keyword evidence="9" id="KW-1185">Reference proteome</keyword>
<comment type="cofactor">
    <cofactor evidence="1 6">
        <name>pyridoxal 5'-phosphate</name>
        <dbReference type="ChEBI" id="CHEBI:597326"/>
    </cofactor>
</comment>
<name>A0A6V8SHZ1_9CLOT</name>
<evidence type="ECO:0000256" key="3">
    <source>
        <dbReference type="ARBA" id="ARBA00022576"/>
    </source>
</evidence>
<dbReference type="InterPro" id="IPR015422">
    <property type="entry name" value="PyrdxlP-dep_Trfase_small"/>
</dbReference>
<dbReference type="InterPro" id="IPR015421">
    <property type="entry name" value="PyrdxlP-dep_Trfase_major"/>
</dbReference>
<dbReference type="GO" id="GO:0006520">
    <property type="term" value="P:amino acid metabolic process"/>
    <property type="evidence" value="ECO:0007669"/>
    <property type="project" value="InterPro"/>
</dbReference>
<feature type="domain" description="Aminotransferase class I/classII large" evidence="7">
    <location>
        <begin position="27"/>
        <end position="369"/>
    </location>
</feature>
<dbReference type="PANTHER" id="PTHR46383:SF4">
    <property type="entry name" value="AMINOTRANSFERASE"/>
    <property type="match status" value="1"/>
</dbReference>
<dbReference type="EMBL" id="BLZR01000001">
    <property type="protein sequence ID" value="GFP76807.1"/>
    <property type="molecule type" value="Genomic_DNA"/>
</dbReference>
<evidence type="ECO:0000259" key="7">
    <source>
        <dbReference type="Pfam" id="PF00155"/>
    </source>
</evidence>
<dbReference type="Gene3D" id="3.90.1150.10">
    <property type="entry name" value="Aspartate Aminotransferase, domain 1"/>
    <property type="match status" value="1"/>
</dbReference>
<evidence type="ECO:0000256" key="1">
    <source>
        <dbReference type="ARBA" id="ARBA00001933"/>
    </source>
</evidence>
<sequence>MNSNVNKIELSGIRKFSNKVAKIQGAISLTLGQPDFPVPKRIKEAMIEALEQGKTTYTSNAGLEQLRIEISKYLGSFGIEYDKDEICVTAGGSEALFTVFTTLIDRGEKVLIPTPAYPAYENCVKLVGGEVVNYKLNEDFSLNIGLLENAVKDSGSRYLLLSFPTNPTGAILEEKQLSELKELILKYDLTVITDEMYSALCYDEYHSIGQVKELKDRVIFIGGFSKIFSMTGLRLGYFCLNKGLMDDFMKVHQYNVSCATSISQYGAYVGLRECLNDVEYMKSQFIKRRDYVYNRLMDMGFEVELPKGAFYIFPSIKKFNLSSEEFCELLLEKKKVACVPGSAFGQGGEGFMRISYCYSTEELEKALDLIEEFINELEK</sequence>
<dbReference type="InterPro" id="IPR004839">
    <property type="entry name" value="Aminotransferase_I/II_large"/>
</dbReference>
<dbReference type="PROSITE" id="PS00105">
    <property type="entry name" value="AA_TRANSFER_CLASS_1"/>
    <property type="match status" value="1"/>
</dbReference>
<dbReference type="RefSeq" id="WP_183278216.1">
    <property type="nucleotide sequence ID" value="NZ_BLZR01000001.1"/>
</dbReference>
<comment type="similarity">
    <text evidence="2 6">Belongs to the class-I pyridoxal-phosphate-dependent aminotransferase family.</text>
</comment>
<evidence type="ECO:0000256" key="4">
    <source>
        <dbReference type="ARBA" id="ARBA00022679"/>
    </source>
</evidence>
<gene>
    <name evidence="8" type="ORF">bsdtw1_02916</name>
</gene>
<dbReference type="CDD" id="cd00609">
    <property type="entry name" value="AAT_like"/>
    <property type="match status" value="1"/>
</dbReference>
<keyword evidence="3 6" id="KW-0032">Aminotransferase</keyword>
<dbReference type="Gene3D" id="3.40.640.10">
    <property type="entry name" value="Type I PLP-dependent aspartate aminotransferase-like (Major domain)"/>
    <property type="match status" value="1"/>
</dbReference>
<dbReference type="InterPro" id="IPR050596">
    <property type="entry name" value="AspAT/PAT-like"/>
</dbReference>
<dbReference type="EC" id="2.6.1.-" evidence="6"/>
<dbReference type="SUPFAM" id="SSF53383">
    <property type="entry name" value="PLP-dependent transferases"/>
    <property type="match status" value="1"/>
</dbReference>
<organism evidence="8 9">
    <name type="scientific">Clostridium fungisolvens</name>
    <dbReference type="NCBI Taxonomy" id="1604897"/>
    <lineage>
        <taxon>Bacteria</taxon>
        <taxon>Bacillati</taxon>
        <taxon>Bacillota</taxon>
        <taxon>Clostridia</taxon>
        <taxon>Eubacteriales</taxon>
        <taxon>Clostridiaceae</taxon>
        <taxon>Clostridium</taxon>
    </lineage>
</organism>
<protein>
    <recommendedName>
        <fullName evidence="6">Aminotransferase</fullName>
        <ecNumber evidence="6">2.6.1.-</ecNumber>
    </recommendedName>
</protein>
<comment type="caution">
    <text evidence="8">The sequence shown here is derived from an EMBL/GenBank/DDBJ whole genome shotgun (WGS) entry which is preliminary data.</text>
</comment>
<evidence type="ECO:0000256" key="6">
    <source>
        <dbReference type="RuleBase" id="RU000481"/>
    </source>
</evidence>
<dbReference type="Proteomes" id="UP000580568">
    <property type="component" value="Unassembled WGS sequence"/>
</dbReference>
<dbReference type="Pfam" id="PF00155">
    <property type="entry name" value="Aminotran_1_2"/>
    <property type="match status" value="1"/>
</dbReference>
<evidence type="ECO:0000313" key="9">
    <source>
        <dbReference type="Proteomes" id="UP000580568"/>
    </source>
</evidence>
<dbReference type="AlphaFoldDB" id="A0A6V8SHZ1"/>
<dbReference type="GO" id="GO:0030170">
    <property type="term" value="F:pyridoxal phosphate binding"/>
    <property type="evidence" value="ECO:0007669"/>
    <property type="project" value="InterPro"/>
</dbReference>
<accession>A0A6V8SHZ1</accession>
<dbReference type="InterPro" id="IPR004838">
    <property type="entry name" value="NHTrfase_class1_PyrdxlP-BS"/>
</dbReference>
<reference evidence="8 9" key="1">
    <citation type="submission" date="2020-07" db="EMBL/GenBank/DDBJ databases">
        <title>A new beta-1,3-glucan-decomposing anaerobic bacterium isolated from anoxic soil subjected to biological soil disinfestation.</title>
        <authorList>
            <person name="Ueki A."/>
            <person name="Tonouchi A."/>
        </authorList>
    </citation>
    <scope>NUCLEOTIDE SEQUENCE [LARGE SCALE GENOMIC DNA]</scope>
    <source>
        <strain evidence="8 9">TW1</strain>
    </source>
</reference>
<keyword evidence="4 6" id="KW-0808">Transferase</keyword>